<reference evidence="7 8" key="1">
    <citation type="submission" date="2018-03" db="EMBL/GenBank/DDBJ databases">
        <title>The draft genome of Zobellella taiwanensis JCM 13381.</title>
        <authorList>
            <person name="Liu L."/>
            <person name="Li L."/>
            <person name="Wang T."/>
            <person name="Zhang X."/>
            <person name="Liang L."/>
        </authorList>
    </citation>
    <scope>NUCLEOTIDE SEQUENCE [LARGE SCALE GENOMIC DNA]</scope>
    <source>
        <strain evidence="7 8">JCM 13381</strain>
    </source>
</reference>
<evidence type="ECO:0000313" key="7">
    <source>
        <dbReference type="EMBL" id="PSJ48509.1"/>
    </source>
</evidence>
<evidence type="ECO:0000256" key="4">
    <source>
        <dbReference type="ARBA" id="ARBA00022989"/>
    </source>
</evidence>
<dbReference type="Pfam" id="PF03606">
    <property type="entry name" value="DcuC"/>
    <property type="match status" value="1"/>
</dbReference>
<dbReference type="EMBL" id="PXYH01000001">
    <property type="protein sequence ID" value="PSJ48509.1"/>
    <property type="molecule type" value="Genomic_DNA"/>
</dbReference>
<keyword evidence="8" id="KW-1185">Reference proteome</keyword>
<gene>
    <name evidence="7" type="ORF">C7I36_01080</name>
</gene>
<keyword evidence="3 6" id="KW-0812">Transmembrane</keyword>
<dbReference type="AlphaFoldDB" id="A0A2P7RE78"/>
<dbReference type="InterPro" id="IPR018385">
    <property type="entry name" value="C4_dicarb_anaerob_car-like"/>
</dbReference>
<sequence>MNQPHPRAGSDKKQRKWFNEFPDPMVLIFMVLVAVYLLTFIIPAGEFARELVDGRNRVIPDSFQLLAETAPLHFFDLFLAIPQGMINASPFLFIVFIAGGLFHVLQSTGALENMVGVAANKVGAGNSLRSRNLIIVLGTFIYGFFGVAVGGENNIALVPLGVLVAAAIGCSRLVGVTMAVGGIGIGFALSPINPYTVGVAQSIGELPLFSGWSLRLLMVLTSLALLSAYLCLRVVKMEFHDDQPAEMSKPLHEYRLSRQDLTILGIFLIGLAILVTGVFTRGWYIKEITAIFLMMAIVIGFASGMTANQLVKRMMEGAASVTSGALVIGLAASIPVILQDAHVIDTIVKSLSAILEGTPVAVAAVLTSIIQGIINLFIPSGSAQALITMPILIPVADLIGMSRQLMVTAFQIGDGLTNLFIPTAGGILAMLALGRVSYAQWLPVIVPIMVPIYVLCWVMMVAAAYLGY</sequence>
<evidence type="ECO:0000256" key="5">
    <source>
        <dbReference type="ARBA" id="ARBA00023136"/>
    </source>
</evidence>
<dbReference type="InterPro" id="IPR051679">
    <property type="entry name" value="DASS-Related_Transporters"/>
</dbReference>
<dbReference type="PANTHER" id="PTHR43652:SF6">
    <property type="entry name" value="ARGININE REPRESSOR"/>
    <property type="match status" value="1"/>
</dbReference>
<proteinExistence type="predicted"/>
<keyword evidence="4 6" id="KW-1133">Transmembrane helix</keyword>
<evidence type="ECO:0000256" key="3">
    <source>
        <dbReference type="ARBA" id="ARBA00022692"/>
    </source>
</evidence>
<feature type="transmembrane region" description="Helical" evidence="6">
    <location>
        <begin position="261"/>
        <end position="284"/>
    </location>
</feature>
<feature type="transmembrane region" description="Helical" evidence="6">
    <location>
        <begin position="290"/>
        <end position="311"/>
    </location>
</feature>
<comment type="subcellular location">
    <subcellularLocation>
        <location evidence="1">Cell membrane</location>
        <topology evidence="1">Multi-pass membrane protein</topology>
    </subcellularLocation>
</comment>
<feature type="transmembrane region" description="Helical" evidence="6">
    <location>
        <begin position="162"/>
        <end position="192"/>
    </location>
</feature>
<keyword evidence="2" id="KW-1003">Cell membrane</keyword>
<accession>A0A2P7RE78</accession>
<feature type="transmembrane region" description="Helical" evidence="6">
    <location>
        <begin position="91"/>
        <end position="111"/>
    </location>
</feature>
<name>A0A2P7RE78_9GAMM</name>
<protein>
    <submittedName>
        <fullName evidence="7">C4-dicarboxylate ABC transporter</fullName>
    </submittedName>
</protein>
<feature type="transmembrane region" description="Helical" evidence="6">
    <location>
        <begin position="385"/>
        <end position="403"/>
    </location>
</feature>
<dbReference type="RefSeq" id="WP_106451957.1">
    <property type="nucleotide sequence ID" value="NZ_PXYH01000001.1"/>
</dbReference>
<keyword evidence="5 6" id="KW-0472">Membrane</keyword>
<evidence type="ECO:0000256" key="2">
    <source>
        <dbReference type="ARBA" id="ARBA00022475"/>
    </source>
</evidence>
<feature type="transmembrane region" description="Helical" evidence="6">
    <location>
        <begin position="415"/>
        <end position="434"/>
    </location>
</feature>
<feature type="transmembrane region" description="Helical" evidence="6">
    <location>
        <begin position="318"/>
        <end position="338"/>
    </location>
</feature>
<evidence type="ECO:0000256" key="1">
    <source>
        <dbReference type="ARBA" id="ARBA00004651"/>
    </source>
</evidence>
<evidence type="ECO:0000313" key="8">
    <source>
        <dbReference type="Proteomes" id="UP000242181"/>
    </source>
</evidence>
<feature type="transmembrane region" description="Helical" evidence="6">
    <location>
        <begin position="131"/>
        <end position="150"/>
    </location>
</feature>
<feature type="transmembrane region" description="Helical" evidence="6">
    <location>
        <begin position="212"/>
        <end position="232"/>
    </location>
</feature>
<dbReference type="PANTHER" id="PTHR43652">
    <property type="entry name" value="BASIC AMINO ACID ANTIPORTER YFCC-RELATED"/>
    <property type="match status" value="1"/>
</dbReference>
<evidence type="ECO:0000256" key="6">
    <source>
        <dbReference type="SAM" id="Phobius"/>
    </source>
</evidence>
<organism evidence="7 8">
    <name type="scientific">Zobellella taiwanensis</name>
    <dbReference type="NCBI Taxonomy" id="347535"/>
    <lineage>
        <taxon>Bacteria</taxon>
        <taxon>Pseudomonadati</taxon>
        <taxon>Pseudomonadota</taxon>
        <taxon>Gammaproteobacteria</taxon>
        <taxon>Aeromonadales</taxon>
        <taxon>Aeromonadaceae</taxon>
        <taxon>Zobellella</taxon>
    </lineage>
</organism>
<dbReference type="OrthoDB" id="255482at2"/>
<feature type="transmembrane region" description="Helical" evidence="6">
    <location>
        <begin position="358"/>
        <end position="378"/>
    </location>
</feature>
<dbReference type="Proteomes" id="UP000242181">
    <property type="component" value="Unassembled WGS sequence"/>
</dbReference>
<comment type="caution">
    <text evidence="7">The sequence shown here is derived from an EMBL/GenBank/DDBJ whole genome shotgun (WGS) entry which is preliminary data.</text>
</comment>
<dbReference type="GO" id="GO:0005886">
    <property type="term" value="C:plasma membrane"/>
    <property type="evidence" value="ECO:0007669"/>
    <property type="project" value="UniProtKB-SubCell"/>
</dbReference>
<feature type="transmembrane region" description="Helical" evidence="6">
    <location>
        <begin position="441"/>
        <end position="466"/>
    </location>
</feature>
<feature type="transmembrane region" description="Helical" evidence="6">
    <location>
        <begin position="21"/>
        <end position="42"/>
    </location>
</feature>